<dbReference type="PANTHER" id="PTHR47412">
    <property type="entry name" value="FI01434P-RELATED"/>
    <property type="match status" value="1"/>
</dbReference>
<name>A0A482WGN4_LAOST</name>
<dbReference type="OrthoDB" id="9974378at2759"/>
<feature type="transmembrane region" description="Helical" evidence="2">
    <location>
        <begin position="124"/>
        <end position="141"/>
    </location>
</feature>
<protein>
    <recommendedName>
        <fullName evidence="5">N-acetyllactosaminide beta-1,3-N-acetylglucosaminyltransferase</fullName>
    </recommendedName>
</protein>
<dbReference type="Pfam" id="PF13896">
    <property type="entry name" value="Glyco_transf_49"/>
    <property type="match status" value="1"/>
</dbReference>
<dbReference type="AlphaFoldDB" id="A0A482WGN4"/>
<feature type="region of interest" description="Disordered" evidence="1">
    <location>
        <begin position="194"/>
        <end position="241"/>
    </location>
</feature>
<proteinExistence type="predicted"/>
<evidence type="ECO:0000313" key="4">
    <source>
        <dbReference type="Proteomes" id="UP000291343"/>
    </source>
</evidence>
<keyword evidence="2" id="KW-0472">Membrane</keyword>
<evidence type="ECO:0000256" key="1">
    <source>
        <dbReference type="SAM" id="MobiDB-lite"/>
    </source>
</evidence>
<dbReference type="Proteomes" id="UP000291343">
    <property type="component" value="Unassembled WGS sequence"/>
</dbReference>
<reference evidence="3 4" key="1">
    <citation type="journal article" date="2017" name="Gigascience">
        <title>Genome sequence of the small brown planthopper, Laodelphax striatellus.</title>
        <authorList>
            <person name="Zhu J."/>
            <person name="Jiang F."/>
            <person name="Wang X."/>
            <person name="Yang P."/>
            <person name="Bao Y."/>
            <person name="Zhao W."/>
            <person name="Wang W."/>
            <person name="Lu H."/>
            <person name="Wang Q."/>
            <person name="Cui N."/>
            <person name="Li J."/>
            <person name="Chen X."/>
            <person name="Luo L."/>
            <person name="Yu J."/>
            <person name="Kang L."/>
            <person name="Cui F."/>
        </authorList>
    </citation>
    <scope>NUCLEOTIDE SEQUENCE [LARGE SCALE GENOMIC DNA]</scope>
    <source>
        <strain evidence="3">Lst14</strain>
    </source>
</reference>
<dbReference type="STRING" id="195883.A0A482WGN4"/>
<evidence type="ECO:0000313" key="3">
    <source>
        <dbReference type="EMBL" id="RZF32657.1"/>
    </source>
</evidence>
<dbReference type="PANTHER" id="PTHR47412:SF1">
    <property type="entry name" value="FI01434P-RELATED"/>
    <property type="match status" value="1"/>
</dbReference>
<keyword evidence="2" id="KW-1133">Transmembrane helix</keyword>
<keyword evidence="4" id="KW-1185">Reference proteome</keyword>
<dbReference type="InParanoid" id="A0A482WGN4"/>
<sequence length="622" mass="69279">MWYLLIALCSHPYYGSPYGVLCLLLHMTLLNGFLSALLFDAAFLQDIFTVNWNNFLEFGDFVELDCDVDDGGIDQSDISTEYIDIIMYVEYQSALVSSGMLVSFDLDGNIGNGSSKTMLTRRNWVLRFSIVLNLVVLFYFGTHIASKNGGMDIIEELQQSGRELAAMEEEMAQEGGRRLNGVQSMPSAAALVVHTSPQQGTTSQSVSDKRQTRLSTTAASTTERKETSSGGSGGGGGTVSALPQSEATLQMLIPCHDRDALPFTGQRGDFWVLYNYVAAARRPHCWESVTYTTHADYTFLDNLQPLLDRWRGPVSLALYAPGTDFAQTLNTIRYLKDCGSDLVNEFVTFHIYFPSKHIPKQIPRGDAILAEPGSTNCSLPPPWLNQTAGALYKTRKKLLYPVNVGRNIARESATTHFVLPSDIELYPSPGLIPEFLAMVLRQEPPLLRKNPKVFVLSIFELESNMHLPVNKNELVSMVRNGSAISFHKKVCPGCHNVPKSKEWLNTAPSASAQMRVFHIGKRTGYFVHWEPIFIGTNHDPFYDERLSWEGKSDKMTQGYTLCVLDYEFHILDSAFLVHKPGIKTLKKDPARAALSAKSNALISRVIFPELKVLYGTRRGCAV</sequence>
<dbReference type="FunCoup" id="A0A482WGN4">
    <property type="interactions" value="181"/>
</dbReference>
<keyword evidence="2" id="KW-0812">Transmembrane</keyword>
<dbReference type="EMBL" id="QKKF02036132">
    <property type="protein sequence ID" value="RZF32657.1"/>
    <property type="molecule type" value="Genomic_DNA"/>
</dbReference>
<feature type="transmembrane region" description="Helical" evidence="2">
    <location>
        <begin position="18"/>
        <end position="39"/>
    </location>
</feature>
<gene>
    <name evidence="3" type="ORF">LSTR_LSTR004085</name>
</gene>
<organism evidence="3 4">
    <name type="scientific">Laodelphax striatellus</name>
    <name type="common">Small brown planthopper</name>
    <name type="synonym">Delphax striatella</name>
    <dbReference type="NCBI Taxonomy" id="195883"/>
    <lineage>
        <taxon>Eukaryota</taxon>
        <taxon>Metazoa</taxon>
        <taxon>Ecdysozoa</taxon>
        <taxon>Arthropoda</taxon>
        <taxon>Hexapoda</taxon>
        <taxon>Insecta</taxon>
        <taxon>Pterygota</taxon>
        <taxon>Neoptera</taxon>
        <taxon>Paraneoptera</taxon>
        <taxon>Hemiptera</taxon>
        <taxon>Auchenorrhyncha</taxon>
        <taxon>Fulgoroidea</taxon>
        <taxon>Delphacidae</taxon>
        <taxon>Criomorphinae</taxon>
        <taxon>Laodelphax</taxon>
    </lineage>
</organism>
<accession>A0A482WGN4</accession>
<feature type="compositionally biased region" description="Polar residues" evidence="1">
    <location>
        <begin position="195"/>
        <end position="206"/>
    </location>
</feature>
<comment type="caution">
    <text evidence="3">The sequence shown here is derived from an EMBL/GenBank/DDBJ whole genome shotgun (WGS) entry which is preliminary data.</text>
</comment>
<evidence type="ECO:0008006" key="5">
    <source>
        <dbReference type="Google" id="ProtNLM"/>
    </source>
</evidence>
<evidence type="ECO:0000256" key="2">
    <source>
        <dbReference type="SAM" id="Phobius"/>
    </source>
</evidence>